<keyword evidence="13" id="KW-1185">Reference proteome</keyword>
<dbReference type="RefSeq" id="WP_379927677.1">
    <property type="nucleotide sequence ID" value="NZ_JBHUMM010000002.1"/>
</dbReference>
<keyword evidence="6 9" id="KW-0812">Transmembrane</keyword>
<comment type="similarity">
    <text evidence="2 10">Belongs to the binding-protein-dependent transport system permease family. CysTW subfamily.</text>
</comment>
<feature type="domain" description="ABC transmembrane type-1" evidence="11">
    <location>
        <begin position="7"/>
        <end position="212"/>
    </location>
</feature>
<keyword evidence="3 9" id="KW-0813">Transport</keyword>
<evidence type="ECO:0000256" key="3">
    <source>
        <dbReference type="ARBA" id="ARBA00022448"/>
    </source>
</evidence>
<dbReference type="NCBIfam" id="TIGR02141">
    <property type="entry name" value="modB_ABC"/>
    <property type="match status" value="1"/>
</dbReference>
<name>A0ABW5R5G8_9BACL</name>
<dbReference type="EMBL" id="JBHUMM010000002">
    <property type="protein sequence ID" value="MFD2670322.1"/>
    <property type="molecule type" value="Genomic_DNA"/>
</dbReference>
<comment type="caution">
    <text evidence="10">Lacks conserved residue(s) required for the propagation of feature annotation.</text>
</comment>
<feature type="transmembrane region" description="Helical" evidence="9">
    <location>
        <begin position="6"/>
        <end position="28"/>
    </location>
</feature>
<evidence type="ECO:0000256" key="5">
    <source>
        <dbReference type="ARBA" id="ARBA00022505"/>
    </source>
</evidence>
<evidence type="ECO:0000256" key="6">
    <source>
        <dbReference type="ARBA" id="ARBA00022692"/>
    </source>
</evidence>
<feature type="transmembrane region" description="Helical" evidence="9">
    <location>
        <begin position="49"/>
        <end position="69"/>
    </location>
</feature>
<evidence type="ECO:0000256" key="9">
    <source>
        <dbReference type="RuleBase" id="RU363032"/>
    </source>
</evidence>
<comment type="caution">
    <text evidence="12">The sequence shown here is derived from an EMBL/GenBank/DDBJ whole genome shotgun (WGS) entry which is preliminary data.</text>
</comment>
<dbReference type="PANTHER" id="PTHR30183:SF3">
    <property type="entry name" value="MOLYBDENUM TRANSPORT SYSTEM PERMEASE PROTEIN MODB"/>
    <property type="match status" value="1"/>
</dbReference>
<organism evidence="12 13">
    <name type="scientific">Marinicrinis sediminis</name>
    <dbReference type="NCBI Taxonomy" id="1652465"/>
    <lineage>
        <taxon>Bacteria</taxon>
        <taxon>Bacillati</taxon>
        <taxon>Bacillota</taxon>
        <taxon>Bacilli</taxon>
        <taxon>Bacillales</taxon>
        <taxon>Paenibacillaceae</taxon>
    </lineage>
</organism>
<dbReference type="CDD" id="cd06261">
    <property type="entry name" value="TM_PBP2"/>
    <property type="match status" value="1"/>
</dbReference>
<feature type="transmembrane region" description="Helical" evidence="9">
    <location>
        <begin position="195"/>
        <end position="214"/>
    </location>
</feature>
<dbReference type="Proteomes" id="UP001597497">
    <property type="component" value="Unassembled WGS sequence"/>
</dbReference>
<evidence type="ECO:0000313" key="12">
    <source>
        <dbReference type="EMBL" id="MFD2670322.1"/>
    </source>
</evidence>
<dbReference type="Pfam" id="PF00528">
    <property type="entry name" value="BPD_transp_1"/>
    <property type="match status" value="1"/>
</dbReference>
<keyword evidence="5 10" id="KW-0500">Molybdenum</keyword>
<dbReference type="InterPro" id="IPR011867">
    <property type="entry name" value="ModB_ABC"/>
</dbReference>
<keyword evidence="7 9" id="KW-1133">Transmembrane helix</keyword>
<keyword evidence="8 9" id="KW-0472">Membrane</keyword>
<dbReference type="InterPro" id="IPR000515">
    <property type="entry name" value="MetI-like"/>
</dbReference>
<evidence type="ECO:0000256" key="10">
    <source>
        <dbReference type="RuleBase" id="RU365097"/>
    </source>
</evidence>
<evidence type="ECO:0000256" key="7">
    <source>
        <dbReference type="ARBA" id="ARBA00022989"/>
    </source>
</evidence>
<dbReference type="PANTHER" id="PTHR30183">
    <property type="entry name" value="MOLYBDENUM TRANSPORT SYSTEM PERMEASE PROTEIN MODB"/>
    <property type="match status" value="1"/>
</dbReference>
<accession>A0ABW5R5G8</accession>
<sequence length="225" mass="24354">MSGLSPLFISVKVVGVASVLVFIFGLYAAWRQDRPQVRSRRAVMIRETLFMLPLVLPPSVIGLLLLYGIGTQGPAGHLLQSLFGGTLVFTWWAAVIAAIVTAFPLVYQTLKIGFSAVSTDVKEAARSMGASEWQCLRYIMLPMMGKACRTAYLLGLARGLGEFGATWMVAGNIPGKTQTIPLAIYSAAETGQMTLAWSWTLVSILLSLLVIAWMQGGKYPEHAGE</sequence>
<protein>
    <recommendedName>
        <fullName evidence="10">Molybdenum transport system permease</fullName>
    </recommendedName>
</protein>
<evidence type="ECO:0000256" key="1">
    <source>
        <dbReference type="ARBA" id="ARBA00004651"/>
    </source>
</evidence>
<comment type="subcellular location">
    <subcellularLocation>
        <location evidence="1 9">Cell membrane</location>
        <topology evidence="1 9">Multi-pass membrane protein</topology>
    </subcellularLocation>
</comment>
<evidence type="ECO:0000313" key="13">
    <source>
        <dbReference type="Proteomes" id="UP001597497"/>
    </source>
</evidence>
<evidence type="ECO:0000256" key="4">
    <source>
        <dbReference type="ARBA" id="ARBA00022475"/>
    </source>
</evidence>
<dbReference type="Gene3D" id="1.10.3720.10">
    <property type="entry name" value="MetI-like"/>
    <property type="match status" value="1"/>
</dbReference>
<comment type="function">
    <text evidence="10">Part of the binding-protein-dependent transport system for molybdenum; probably responsible for the translocation of the substrate across the membrane.</text>
</comment>
<dbReference type="SUPFAM" id="SSF161098">
    <property type="entry name" value="MetI-like"/>
    <property type="match status" value="1"/>
</dbReference>
<reference evidence="13" key="1">
    <citation type="journal article" date="2019" name="Int. J. Syst. Evol. Microbiol.">
        <title>The Global Catalogue of Microorganisms (GCM) 10K type strain sequencing project: providing services to taxonomists for standard genome sequencing and annotation.</title>
        <authorList>
            <consortium name="The Broad Institute Genomics Platform"/>
            <consortium name="The Broad Institute Genome Sequencing Center for Infectious Disease"/>
            <person name="Wu L."/>
            <person name="Ma J."/>
        </authorList>
    </citation>
    <scope>NUCLEOTIDE SEQUENCE [LARGE SCALE GENOMIC DNA]</scope>
    <source>
        <strain evidence="13">KCTC 33676</strain>
    </source>
</reference>
<evidence type="ECO:0000259" key="11">
    <source>
        <dbReference type="PROSITE" id="PS50928"/>
    </source>
</evidence>
<proteinExistence type="inferred from homology"/>
<evidence type="ECO:0000256" key="2">
    <source>
        <dbReference type="ARBA" id="ARBA00007069"/>
    </source>
</evidence>
<feature type="transmembrane region" description="Helical" evidence="9">
    <location>
        <begin position="89"/>
        <end position="107"/>
    </location>
</feature>
<keyword evidence="4 10" id="KW-1003">Cell membrane</keyword>
<gene>
    <name evidence="12" type="primary">modB</name>
    <name evidence="12" type="ORF">ACFSUC_01720</name>
</gene>
<dbReference type="InterPro" id="IPR035906">
    <property type="entry name" value="MetI-like_sf"/>
</dbReference>
<dbReference type="PROSITE" id="PS50928">
    <property type="entry name" value="ABC_TM1"/>
    <property type="match status" value="1"/>
</dbReference>
<evidence type="ECO:0000256" key="8">
    <source>
        <dbReference type="ARBA" id="ARBA00023136"/>
    </source>
</evidence>